<evidence type="ECO:0000313" key="1">
    <source>
        <dbReference type="EMBL" id="MBJ7598404.1"/>
    </source>
</evidence>
<reference evidence="1" key="1">
    <citation type="submission" date="2020-10" db="EMBL/GenBank/DDBJ databases">
        <title>Ca. Dormibacterota MAGs.</title>
        <authorList>
            <person name="Montgomery K."/>
        </authorList>
    </citation>
    <scope>NUCLEOTIDE SEQUENCE [LARGE SCALE GENOMIC DNA]</scope>
    <source>
        <strain evidence="1">SC8812_S17_10</strain>
    </source>
</reference>
<name>A0A934K1X1_9BACT</name>
<dbReference type="Proteomes" id="UP000612893">
    <property type="component" value="Unassembled WGS sequence"/>
</dbReference>
<gene>
    <name evidence="1" type="ORF">JF922_10005</name>
</gene>
<accession>A0A934K1X1</accession>
<organism evidence="1 2">
    <name type="scientific">Candidatus Nephthysia bennettiae</name>
    <dbReference type="NCBI Taxonomy" id="3127016"/>
    <lineage>
        <taxon>Bacteria</taxon>
        <taxon>Bacillati</taxon>
        <taxon>Candidatus Dormiibacterota</taxon>
        <taxon>Candidatus Dormibacteria</taxon>
        <taxon>Candidatus Dormibacterales</taxon>
        <taxon>Candidatus Dormibacteraceae</taxon>
        <taxon>Candidatus Nephthysia</taxon>
    </lineage>
</organism>
<proteinExistence type="predicted"/>
<dbReference type="EMBL" id="JAEKNR010000106">
    <property type="protein sequence ID" value="MBJ7598404.1"/>
    <property type="molecule type" value="Genomic_DNA"/>
</dbReference>
<evidence type="ECO:0000313" key="2">
    <source>
        <dbReference type="Proteomes" id="UP000612893"/>
    </source>
</evidence>
<keyword evidence="2" id="KW-1185">Reference proteome</keyword>
<comment type="caution">
    <text evidence="1">The sequence shown here is derived from an EMBL/GenBank/DDBJ whole genome shotgun (WGS) entry which is preliminary data.</text>
</comment>
<dbReference type="AlphaFoldDB" id="A0A934K1X1"/>
<sequence>MPVLVIANHRAAFLDISEKRVAAERHAEGMDVRDDDVTAGLRHSRQLGDRWPEVLQMCEREPADGEVDGLVANGKRAQVTHQDVEASGLCSPDHRP</sequence>
<protein>
    <submittedName>
        <fullName evidence="1">Uncharacterized protein</fullName>
    </submittedName>
</protein>